<dbReference type="STRING" id="1296096.A0A1B9HUL6"/>
<keyword evidence="2" id="KW-1133">Transmembrane helix</keyword>
<feature type="compositionally biased region" description="Low complexity" evidence="1">
    <location>
        <begin position="672"/>
        <end position="684"/>
    </location>
</feature>
<accession>A0A1B9HUL6</accession>
<feature type="compositionally biased region" description="Polar residues" evidence="1">
    <location>
        <begin position="64"/>
        <end position="76"/>
    </location>
</feature>
<feature type="compositionally biased region" description="Polar residues" evidence="1">
    <location>
        <begin position="313"/>
        <end position="333"/>
    </location>
</feature>
<name>A0A1B9HUL6_9TREE</name>
<keyword evidence="2" id="KW-0472">Membrane</keyword>
<evidence type="ECO:0000313" key="4">
    <source>
        <dbReference type="EMBL" id="WWC68244.1"/>
    </source>
</evidence>
<feature type="region of interest" description="Disordered" evidence="1">
    <location>
        <begin position="1"/>
        <end position="205"/>
    </location>
</feature>
<organism evidence="3">
    <name type="scientific">Kwoniella pini CBS 10737</name>
    <dbReference type="NCBI Taxonomy" id="1296096"/>
    <lineage>
        <taxon>Eukaryota</taxon>
        <taxon>Fungi</taxon>
        <taxon>Dikarya</taxon>
        <taxon>Basidiomycota</taxon>
        <taxon>Agaricomycotina</taxon>
        <taxon>Tremellomycetes</taxon>
        <taxon>Tremellales</taxon>
        <taxon>Cryptococcaceae</taxon>
        <taxon>Kwoniella</taxon>
    </lineage>
</organism>
<dbReference type="GeneID" id="30175107"/>
<protein>
    <submittedName>
        <fullName evidence="3">Uncharacterized protein</fullName>
    </submittedName>
</protein>
<reference evidence="3" key="1">
    <citation type="submission" date="2013-07" db="EMBL/GenBank/DDBJ databases">
        <title>The Genome Sequence of Cryptococcus pinus CBS10737.</title>
        <authorList>
            <consortium name="The Broad Institute Genome Sequencing Platform"/>
            <person name="Cuomo C."/>
            <person name="Litvintseva A."/>
            <person name="Chen Y."/>
            <person name="Heitman J."/>
            <person name="Sun S."/>
            <person name="Springer D."/>
            <person name="Dromer F."/>
            <person name="Young S.K."/>
            <person name="Zeng Q."/>
            <person name="Gargeya S."/>
            <person name="Fitzgerald M."/>
            <person name="Abouelleil A."/>
            <person name="Alvarado L."/>
            <person name="Berlin A.M."/>
            <person name="Chapman S.B."/>
            <person name="Dewar J."/>
            <person name="Goldberg J."/>
            <person name="Griggs A."/>
            <person name="Gujja S."/>
            <person name="Hansen M."/>
            <person name="Howarth C."/>
            <person name="Imamovic A."/>
            <person name="Larimer J."/>
            <person name="McCowan C."/>
            <person name="Murphy C."/>
            <person name="Pearson M."/>
            <person name="Priest M."/>
            <person name="Roberts A."/>
            <person name="Saif S."/>
            <person name="Shea T."/>
            <person name="Sykes S."/>
            <person name="Wortman J."/>
            <person name="Nusbaum C."/>
            <person name="Birren B."/>
        </authorList>
    </citation>
    <scope>NUCLEOTIDE SEQUENCE [LARGE SCALE GENOMIC DNA]</scope>
    <source>
        <strain evidence="3">CBS 10737</strain>
    </source>
</reference>
<feature type="compositionally biased region" description="Polar residues" evidence="1">
    <location>
        <begin position="625"/>
        <end position="638"/>
    </location>
</feature>
<dbReference type="EMBL" id="CP144520">
    <property type="protein sequence ID" value="WWC68244.1"/>
    <property type="molecule type" value="Genomic_DNA"/>
</dbReference>
<dbReference type="AlphaFoldDB" id="A0A1B9HUL6"/>
<reference evidence="3" key="3">
    <citation type="submission" date="2016-07" db="EMBL/GenBank/DDBJ databases">
        <title>Evolution of pathogenesis and genome organization in the Tremellales.</title>
        <authorList>
            <person name="Cuomo C."/>
            <person name="Litvintseva A."/>
            <person name="Heitman J."/>
            <person name="Chen Y."/>
            <person name="Sun S."/>
            <person name="Springer D."/>
            <person name="Dromer F."/>
            <person name="Young S."/>
            <person name="Zeng Q."/>
            <person name="Chapman S."/>
            <person name="Gujja S."/>
            <person name="Saif S."/>
            <person name="Birren B."/>
        </authorList>
    </citation>
    <scope>NUCLEOTIDE SEQUENCE</scope>
    <source>
        <strain evidence="3">CBS 10737</strain>
    </source>
</reference>
<dbReference type="RefSeq" id="XP_019008183.1">
    <property type="nucleotide sequence ID" value="XM_019158437.1"/>
</dbReference>
<feature type="compositionally biased region" description="Polar residues" evidence="1">
    <location>
        <begin position="497"/>
        <end position="507"/>
    </location>
</feature>
<feature type="compositionally biased region" description="Polar residues" evidence="1">
    <location>
        <begin position="35"/>
        <end position="46"/>
    </location>
</feature>
<evidence type="ECO:0000313" key="3">
    <source>
        <dbReference type="EMBL" id="OCF46964.1"/>
    </source>
</evidence>
<dbReference type="OrthoDB" id="2565225at2759"/>
<feature type="compositionally biased region" description="Basic residues" evidence="1">
    <location>
        <begin position="122"/>
        <end position="132"/>
    </location>
</feature>
<reference evidence="4" key="2">
    <citation type="submission" date="2013-07" db="EMBL/GenBank/DDBJ databases">
        <authorList>
            <consortium name="The Broad Institute Genome Sequencing Platform"/>
            <person name="Cuomo C."/>
            <person name="Litvintseva A."/>
            <person name="Chen Y."/>
            <person name="Heitman J."/>
            <person name="Sun S."/>
            <person name="Springer D."/>
            <person name="Dromer F."/>
            <person name="Young S.K."/>
            <person name="Zeng Q."/>
            <person name="Gargeya S."/>
            <person name="Fitzgerald M."/>
            <person name="Abouelleil A."/>
            <person name="Alvarado L."/>
            <person name="Berlin A.M."/>
            <person name="Chapman S.B."/>
            <person name="Dewar J."/>
            <person name="Goldberg J."/>
            <person name="Griggs A."/>
            <person name="Gujja S."/>
            <person name="Hansen M."/>
            <person name="Howarth C."/>
            <person name="Imamovic A."/>
            <person name="Larimer J."/>
            <person name="McCowan C."/>
            <person name="Murphy C."/>
            <person name="Pearson M."/>
            <person name="Priest M."/>
            <person name="Roberts A."/>
            <person name="Saif S."/>
            <person name="Shea T."/>
            <person name="Sykes S."/>
            <person name="Wortman J."/>
            <person name="Nusbaum C."/>
            <person name="Birren B."/>
        </authorList>
    </citation>
    <scope>NUCLEOTIDE SEQUENCE</scope>
    <source>
        <strain evidence="4">CBS 10737</strain>
    </source>
</reference>
<feature type="region of interest" description="Disordered" evidence="1">
    <location>
        <begin position="737"/>
        <end position="764"/>
    </location>
</feature>
<sequence length="923" mass="101820">MDPRLSPSLDPSFTPSSSSSSKPLSRPQFPLSGRSRFSQASYATASPPTPNADLLFYRPPPDSTSPASVLSQNASDSRPESRLPDNEGVAVGYGLSPRQLADMLSPPNNQSLASLMSESSSKKKGKRVKAKTSRISIRSGQLQTPNPSPSEISPPQTPPPVPHKALLTTTTPKSTRTTTSLASSLSLDTQSNAHSHSTEIHSPRKAEIGRMTSASSHHLQFRPSMDDLSILSTPNLDFQPSVYPNRDCTGFDYDNHKEGNVGQPIMEFGIPSRSFDHDDSPLFGLISGTSSGRERLHSSLAALPWAEPPPRQTSPFSTSPVSSHGPSTSTEDYSITMKGDTPASSARTPTYSFLARDPISTPVMGYSRRASADSSIKSQHTMLPIAENSSSNARLSIPRSPISWPDDHTSGDRRFSEQSLYSGMTESPTSIRNTAFSPISRNISVTPDQSQINTPELISGVNGSESNHSRWESIGSAMATKASSSNFHSKGKWSFGGTASKSGSSISHRTKSIKSTKSNKSTKRGSNSTINVNGHKFFKKWEIHAIQHRWEELEDGETDEIKRNEGQMDLISLMGRAWVLERVLRSGKRVSSQSLKILRPFTPSSNQPTPERPPLPHLPSSSFSNKKTNNHKPSSSVSIHCPRKSSLRHNRTQTDDNEKAQNTAQCRKSYSEKSSSPRKSNSTKASRRSSLPAQSLRERLGRRLKRTESREDIFTEIGSDESHDHDHLEIDFDMIRYPSIPSPKRKGPTQSRPTNEESNTHFTTNQEGTVEKGVIIFPEQEEEKSPPLPPKDKSSYIIMNCTNPIQCINSSSTSISPLSSTLQPKSSNNLNNTNNNEKLEYTFDEGQIIYRNENEHKPQSPHLGHRSPNWKNRQSILSYIETGILEEKPKTKLKIWIILSTSLILILIIGLLVGLLIKRDYSK</sequence>
<feature type="region of interest" description="Disordered" evidence="1">
    <location>
        <begin position="496"/>
        <end position="531"/>
    </location>
</feature>
<feature type="region of interest" description="Disordered" evidence="1">
    <location>
        <begin position="388"/>
        <end position="414"/>
    </location>
</feature>
<evidence type="ECO:0000313" key="5">
    <source>
        <dbReference type="Proteomes" id="UP000094020"/>
    </source>
</evidence>
<proteinExistence type="predicted"/>
<dbReference type="Proteomes" id="UP000094020">
    <property type="component" value="Chromosome 2"/>
</dbReference>
<gene>
    <name evidence="3" type="ORF">I206_06738</name>
    <name evidence="4" type="ORF">I206_102167</name>
</gene>
<feature type="transmembrane region" description="Helical" evidence="2">
    <location>
        <begin position="895"/>
        <end position="917"/>
    </location>
</feature>
<feature type="region of interest" description="Disordered" evidence="1">
    <location>
        <begin position="303"/>
        <end position="350"/>
    </location>
</feature>
<feature type="compositionally biased region" description="Low complexity" evidence="1">
    <location>
        <begin position="1"/>
        <end position="27"/>
    </location>
</feature>
<feature type="compositionally biased region" description="Polar residues" evidence="1">
    <location>
        <begin position="134"/>
        <end position="145"/>
    </location>
</feature>
<evidence type="ECO:0000256" key="2">
    <source>
        <dbReference type="SAM" id="Phobius"/>
    </source>
</evidence>
<keyword evidence="5" id="KW-1185">Reference proteome</keyword>
<reference evidence="4" key="4">
    <citation type="submission" date="2024-02" db="EMBL/GenBank/DDBJ databases">
        <title>Comparative genomics of Cryptococcus and Kwoniella reveals pathogenesis evolution and contrasting modes of karyotype evolution via chromosome fusion or intercentromeric recombination.</title>
        <authorList>
            <person name="Coelho M.A."/>
            <person name="David-Palma M."/>
            <person name="Shea T."/>
            <person name="Bowers K."/>
            <person name="McGinley-Smith S."/>
            <person name="Mohammad A.W."/>
            <person name="Gnirke A."/>
            <person name="Yurkov A.M."/>
            <person name="Nowrousian M."/>
            <person name="Sun S."/>
            <person name="Cuomo C.A."/>
            <person name="Heitman J."/>
        </authorList>
    </citation>
    <scope>NUCLEOTIDE SEQUENCE</scope>
    <source>
        <strain evidence="4">CBS 10737</strain>
    </source>
</reference>
<feature type="compositionally biased region" description="Low complexity" evidence="1">
    <location>
        <begin position="515"/>
        <end position="529"/>
    </location>
</feature>
<evidence type="ECO:0000256" key="1">
    <source>
        <dbReference type="SAM" id="MobiDB-lite"/>
    </source>
</evidence>
<dbReference type="EMBL" id="KV700117">
    <property type="protein sequence ID" value="OCF46964.1"/>
    <property type="molecule type" value="Genomic_DNA"/>
</dbReference>
<feature type="region of interest" description="Disordered" evidence="1">
    <location>
        <begin position="589"/>
        <end position="704"/>
    </location>
</feature>
<feature type="compositionally biased region" description="Basic and acidic residues" evidence="1">
    <location>
        <begin position="196"/>
        <end position="205"/>
    </location>
</feature>
<dbReference type="KEGG" id="kpin:30175107"/>
<keyword evidence="2" id="KW-0812">Transmembrane</keyword>
<feature type="compositionally biased region" description="Basic and acidic residues" evidence="1">
    <location>
        <begin position="405"/>
        <end position="414"/>
    </location>
</feature>
<feature type="compositionally biased region" description="Low complexity" evidence="1">
    <location>
        <begin position="168"/>
        <end position="191"/>
    </location>
</feature>
<feature type="compositionally biased region" description="Basic residues" evidence="1">
    <location>
        <begin position="641"/>
        <end position="651"/>
    </location>
</feature>